<dbReference type="NCBIfam" id="TIGR02937">
    <property type="entry name" value="sigma70-ECF"/>
    <property type="match status" value="1"/>
</dbReference>
<dbReference type="PANTHER" id="PTHR43133">
    <property type="entry name" value="RNA POLYMERASE ECF-TYPE SIGMA FACTO"/>
    <property type="match status" value="1"/>
</dbReference>
<dbReference type="GO" id="GO:0003677">
    <property type="term" value="F:DNA binding"/>
    <property type="evidence" value="ECO:0007669"/>
    <property type="project" value="UniProtKB-KW"/>
</dbReference>
<evidence type="ECO:0000256" key="4">
    <source>
        <dbReference type="ARBA" id="ARBA00023125"/>
    </source>
</evidence>
<dbReference type="InterPro" id="IPR013325">
    <property type="entry name" value="RNA_pol_sigma_r2"/>
</dbReference>
<sequence length="210" mass="24316">MVSDDPETEARLREAAEGDERALHWLLERHRPRLRRMIAVRFDERLASRLDPSDVVQETLVDAARKLGDYLRERPLPFYPWLHRLASERLAQAHRYHLHSRRREAGRDRSGVRPWGVGSALRLVDLLATSGTSPSKHLIREEERQQITCALNELADEDREILVMRYLDQLAFGEIAVILDISEGAARVRHFRSLQRLRPLLEGPNEVGEP</sequence>
<dbReference type="InterPro" id="IPR007627">
    <property type="entry name" value="RNA_pol_sigma70_r2"/>
</dbReference>
<dbReference type="InterPro" id="IPR039425">
    <property type="entry name" value="RNA_pol_sigma-70-like"/>
</dbReference>
<proteinExistence type="inferred from homology"/>
<keyword evidence="4" id="KW-0238">DNA-binding</keyword>
<protein>
    <submittedName>
        <fullName evidence="8">Sigma-70 family RNA polymerase sigma factor</fullName>
    </submittedName>
</protein>
<organism evidence="8">
    <name type="scientific">Singulisphaera sp. Ch08</name>
    <dbReference type="NCBI Taxonomy" id="3120278"/>
    <lineage>
        <taxon>Bacteria</taxon>
        <taxon>Pseudomonadati</taxon>
        <taxon>Planctomycetota</taxon>
        <taxon>Planctomycetia</taxon>
        <taxon>Isosphaerales</taxon>
        <taxon>Isosphaeraceae</taxon>
        <taxon>Singulisphaera</taxon>
    </lineage>
</organism>
<evidence type="ECO:0000259" key="6">
    <source>
        <dbReference type="Pfam" id="PF04542"/>
    </source>
</evidence>
<reference evidence="8" key="1">
    <citation type="submission" date="2024-05" db="EMBL/GenBank/DDBJ databases">
        <title>Planctomycetes of the genus Singulisphaera possess chitinolytic capabilities.</title>
        <authorList>
            <person name="Ivanova A."/>
        </authorList>
    </citation>
    <scope>NUCLEOTIDE SEQUENCE</scope>
    <source>
        <strain evidence="8">Ch08T</strain>
    </source>
</reference>
<dbReference type="InterPro" id="IPR013324">
    <property type="entry name" value="RNA_pol_sigma_r3/r4-like"/>
</dbReference>
<dbReference type="Pfam" id="PF04542">
    <property type="entry name" value="Sigma70_r2"/>
    <property type="match status" value="1"/>
</dbReference>
<dbReference type="GO" id="GO:0006352">
    <property type="term" value="P:DNA-templated transcription initiation"/>
    <property type="evidence" value="ECO:0007669"/>
    <property type="project" value="InterPro"/>
</dbReference>
<evidence type="ECO:0000259" key="7">
    <source>
        <dbReference type="Pfam" id="PF08281"/>
    </source>
</evidence>
<dbReference type="SUPFAM" id="SSF88946">
    <property type="entry name" value="Sigma2 domain of RNA polymerase sigma factors"/>
    <property type="match status" value="1"/>
</dbReference>
<feature type="domain" description="RNA polymerase sigma-70 region 2" evidence="6">
    <location>
        <begin position="26"/>
        <end position="95"/>
    </location>
</feature>
<keyword evidence="3" id="KW-0731">Sigma factor</keyword>
<gene>
    <name evidence="8" type="ORF">V5E97_19295</name>
</gene>
<dbReference type="RefSeq" id="WP_406700939.1">
    <property type="nucleotide sequence ID" value="NZ_CP155447.1"/>
</dbReference>
<dbReference type="EMBL" id="CP155447">
    <property type="protein sequence ID" value="XBH08101.1"/>
    <property type="molecule type" value="Genomic_DNA"/>
</dbReference>
<dbReference type="Pfam" id="PF08281">
    <property type="entry name" value="Sigma70_r4_2"/>
    <property type="match status" value="1"/>
</dbReference>
<evidence type="ECO:0000313" key="8">
    <source>
        <dbReference type="EMBL" id="XBH08101.1"/>
    </source>
</evidence>
<dbReference type="SUPFAM" id="SSF88659">
    <property type="entry name" value="Sigma3 and sigma4 domains of RNA polymerase sigma factors"/>
    <property type="match status" value="1"/>
</dbReference>
<evidence type="ECO:0000256" key="1">
    <source>
        <dbReference type="ARBA" id="ARBA00010641"/>
    </source>
</evidence>
<keyword evidence="5" id="KW-0804">Transcription</keyword>
<dbReference type="AlphaFoldDB" id="A0AAU7CTU2"/>
<dbReference type="InterPro" id="IPR014284">
    <property type="entry name" value="RNA_pol_sigma-70_dom"/>
</dbReference>
<dbReference type="InterPro" id="IPR013249">
    <property type="entry name" value="RNA_pol_sigma70_r4_t2"/>
</dbReference>
<dbReference type="Gene3D" id="1.10.10.10">
    <property type="entry name" value="Winged helix-like DNA-binding domain superfamily/Winged helix DNA-binding domain"/>
    <property type="match status" value="1"/>
</dbReference>
<evidence type="ECO:0000256" key="5">
    <source>
        <dbReference type="ARBA" id="ARBA00023163"/>
    </source>
</evidence>
<dbReference type="Gene3D" id="1.10.1740.10">
    <property type="match status" value="1"/>
</dbReference>
<name>A0AAU7CTU2_9BACT</name>
<evidence type="ECO:0000256" key="3">
    <source>
        <dbReference type="ARBA" id="ARBA00023082"/>
    </source>
</evidence>
<keyword evidence="2" id="KW-0805">Transcription regulation</keyword>
<dbReference type="InterPro" id="IPR036388">
    <property type="entry name" value="WH-like_DNA-bd_sf"/>
</dbReference>
<dbReference type="CDD" id="cd06171">
    <property type="entry name" value="Sigma70_r4"/>
    <property type="match status" value="1"/>
</dbReference>
<accession>A0AAU7CTU2</accession>
<comment type="similarity">
    <text evidence="1">Belongs to the sigma-70 factor family. ECF subfamily.</text>
</comment>
<dbReference type="GO" id="GO:0016987">
    <property type="term" value="F:sigma factor activity"/>
    <property type="evidence" value="ECO:0007669"/>
    <property type="project" value="UniProtKB-KW"/>
</dbReference>
<feature type="domain" description="RNA polymerase sigma factor 70 region 4 type 2" evidence="7">
    <location>
        <begin position="144"/>
        <end position="197"/>
    </location>
</feature>
<evidence type="ECO:0000256" key="2">
    <source>
        <dbReference type="ARBA" id="ARBA00023015"/>
    </source>
</evidence>
<dbReference type="PANTHER" id="PTHR43133:SF8">
    <property type="entry name" value="RNA POLYMERASE SIGMA FACTOR HI_1459-RELATED"/>
    <property type="match status" value="1"/>
</dbReference>